<feature type="chain" id="PRO_5045998246" description="Molecular chaperone" evidence="1">
    <location>
        <begin position="20"/>
        <end position="238"/>
    </location>
</feature>
<reference evidence="2" key="1">
    <citation type="submission" date="2024-05" db="EMBL/GenBank/DDBJ databases">
        <title>WGS of Aeromonas isolates.</title>
        <authorList>
            <person name="Lee H."/>
        </authorList>
    </citation>
    <scope>NUCLEOTIDE SEQUENCE</scope>
    <source>
        <strain evidence="2">LP308</strain>
    </source>
</reference>
<comment type="caution">
    <text evidence="2">The sequence shown here is derived from an EMBL/GenBank/DDBJ whole genome shotgun (WGS) entry which is preliminary data.</text>
</comment>
<name>A0ABT7QCS7_9GAMM</name>
<accession>A0ABT7QCS7</accession>
<evidence type="ECO:0000313" key="3">
    <source>
        <dbReference type="Proteomes" id="UP001168109"/>
    </source>
</evidence>
<dbReference type="Proteomes" id="UP001168109">
    <property type="component" value="Unassembled WGS sequence"/>
</dbReference>
<keyword evidence="1" id="KW-0732">Signal</keyword>
<gene>
    <name evidence="2" type="ORF">OB962_11435</name>
</gene>
<dbReference type="Gene3D" id="2.60.40.10">
    <property type="entry name" value="Immunoglobulins"/>
    <property type="match status" value="1"/>
</dbReference>
<organism evidence="2 3">
    <name type="scientific">Aeromonas piscicola</name>
    <dbReference type="NCBI Taxonomy" id="600645"/>
    <lineage>
        <taxon>Bacteria</taxon>
        <taxon>Pseudomonadati</taxon>
        <taxon>Pseudomonadota</taxon>
        <taxon>Gammaproteobacteria</taxon>
        <taxon>Aeromonadales</taxon>
        <taxon>Aeromonadaceae</taxon>
        <taxon>Aeromonas</taxon>
    </lineage>
</organism>
<evidence type="ECO:0008006" key="4">
    <source>
        <dbReference type="Google" id="ProtNLM"/>
    </source>
</evidence>
<dbReference type="SUPFAM" id="SSF49354">
    <property type="entry name" value="PapD-like"/>
    <property type="match status" value="1"/>
</dbReference>
<dbReference type="InterPro" id="IPR013783">
    <property type="entry name" value="Ig-like_fold"/>
</dbReference>
<protein>
    <recommendedName>
        <fullName evidence="4">Molecular chaperone</fullName>
    </recommendedName>
</protein>
<dbReference type="EMBL" id="JAOPLU010000003">
    <property type="protein sequence ID" value="MDM5131603.1"/>
    <property type="molecule type" value="Genomic_DNA"/>
</dbReference>
<dbReference type="RefSeq" id="WP_052445491.1">
    <property type="nucleotide sequence ID" value="NZ_CDBL01000032.1"/>
</dbReference>
<proteinExistence type="predicted"/>
<evidence type="ECO:0000313" key="2">
    <source>
        <dbReference type="EMBL" id="MDM5131603.1"/>
    </source>
</evidence>
<evidence type="ECO:0000256" key="1">
    <source>
        <dbReference type="SAM" id="SignalP"/>
    </source>
</evidence>
<feature type="signal peptide" evidence="1">
    <location>
        <begin position="1"/>
        <end position="19"/>
    </location>
</feature>
<dbReference type="InterPro" id="IPR008962">
    <property type="entry name" value="PapD-like_sf"/>
</dbReference>
<keyword evidence="3" id="KW-1185">Reference proteome</keyword>
<sequence length="238" mass="27096">MIKRFYFVLGLMGSCAAHALTVDTMFLVSDASGNGVVTLTNDFDKTSFIKTSISEINTDSRGEITRNKYTKENIQQWRVMTTNPKLILEPGRAKDVGIRSLCYKVKCDSDKDMTFSVVFEPAPYLKKDEKQDSAVQVNYGYSVIYVVPAKTSEMKYSITRKGRSLEILNQGNTMLTFVIDRCKSDNVVNCRTQERVISGRLKKFELPEYMQSLTLEASIYNHDESYKRQIVLTPEAKI</sequence>
<dbReference type="PROSITE" id="PS51257">
    <property type="entry name" value="PROKAR_LIPOPROTEIN"/>
    <property type="match status" value="1"/>
</dbReference>